<evidence type="ECO:0000313" key="3">
    <source>
        <dbReference type="EMBL" id="SEF18610.1"/>
    </source>
</evidence>
<feature type="compositionally biased region" description="Low complexity" evidence="1">
    <location>
        <begin position="13"/>
        <end position="34"/>
    </location>
</feature>
<keyword evidence="2" id="KW-1133">Transmembrane helix</keyword>
<dbReference type="Proteomes" id="UP000181980">
    <property type="component" value="Unassembled WGS sequence"/>
</dbReference>
<name>A0A1H5PXM5_9ACTN</name>
<evidence type="ECO:0000313" key="4">
    <source>
        <dbReference type="Proteomes" id="UP000181980"/>
    </source>
</evidence>
<feature type="transmembrane region" description="Helical" evidence="2">
    <location>
        <begin position="88"/>
        <end position="105"/>
    </location>
</feature>
<feature type="region of interest" description="Disordered" evidence="1">
    <location>
        <begin position="1"/>
        <end position="43"/>
    </location>
</feature>
<dbReference type="AlphaFoldDB" id="A0A1H5PXM5"/>
<feature type="transmembrane region" description="Helical" evidence="2">
    <location>
        <begin position="65"/>
        <end position="82"/>
    </location>
</feature>
<evidence type="ECO:0000256" key="1">
    <source>
        <dbReference type="SAM" id="MobiDB-lite"/>
    </source>
</evidence>
<dbReference type="InterPro" id="IPR046549">
    <property type="entry name" value="DUF6703"/>
</dbReference>
<keyword evidence="2" id="KW-0472">Membrane</keyword>
<reference evidence="4" key="1">
    <citation type="submission" date="2016-10" db="EMBL/GenBank/DDBJ databases">
        <authorList>
            <person name="Varghese N."/>
            <person name="Submissions S."/>
        </authorList>
    </citation>
    <scope>NUCLEOTIDE SEQUENCE [LARGE SCALE GENOMIC DNA]</scope>
    <source>
        <strain evidence="4">DSM 45237</strain>
    </source>
</reference>
<dbReference type="OrthoDB" id="5196855at2"/>
<dbReference type="EMBL" id="FNUC01000004">
    <property type="protein sequence ID" value="SEF18610.1"/>
    <property type="molecule type" value="Genomic_DNA"/>
</dbReference>
<accession>A0A1H5PXM5</accession>
<keyword evidence="2" id="KW-0812">Transmembrane</keyword>
<feature type="compositionally biased region" description="Basic residues" evidence="1">
    <location>
        <begin position="1"/>
        <end position="12"/>
    </location>
</feature>
<evidence type="ECO:0000256" key="2">
    <source>
        <dbReference type="SAM" id="Phobius"/>
    </source>
</evidence>
<gene>
    <name evidence="3" type="ORF">SAMN04488561_6675</name>
</gene>
<dbReference type="Pfam" id="PF20444">
    <property type="entry name" value="DUF6703"/>
    <property type="match status" value="1"/>
</dbReference>
<feature type="transmembrane region" description="Helical" evidence="2">
    <location>
        <begin position="117"/>
        <end position="135"/>
    </location>
</feature>
<protein>
    <submittedName>
        <fullName evidence="3">Uncharacterized protein</fullName>
    </submittedName>
</protein>
<dbReference type="RefSeq" id="WP_069113666.1">
    <property type="nucleotide sequence ID" value="NZ_FNUC01000004.1"/>
</dbReference>
<sequence>MPQNRQPRRNPNRRPAAPGAGSRAPRSGGSRRPGPAGPPPKSSARARIEAVSYPILVKLTAAPKWLLGIVTAGILLGGLLSPSPVGPALLGLVVLFLAWLLVLAWPRLSVGQRLSRGFIVVALGTLVIARSGGWLA</sequence>
<proteinExistence type="predicted"/>
<dbReference type="STRING" id="561176.SAMN04488561_6675"/>
<organism evidence="3 4">
    <name type="scientific">Jiangella alba</name>
    <dbReference type="NCBI Taxonomy" id="561176"/>
    <lineage>
        <taxon>Bacteria</taxon>
        <taxon>Bacillati</taxon>
        <taxon>Actinomycetota</taxon>
        <taxon>Actinomycetes</taxon>
        <taxon>Jiangellales</taxon>
        <taxon>Jiangellaceae</taxon>
        <taxon>Jiangella</taxon>
    </lineage>
</organism>
<keyword evidence="4" id="KW-1185">Reference proteome</keyword>